<feature type="compositionally biased region" description="Polar residues" evidence="1">
    <location>
        <begin position="1"/>
        <end position="11"/>
    </location>
</feature>
<feature type="region of interest" description="Disordered" evidence="1">
    <location>
        <begin position="1"/>
        <end position="28"/>
    </location>
</feature>
<accession>A0A1H9JJ79</accession>
<proteinExistence type="predicted"/>
<keyword evidence="3" id="KW-1185">Reference proteome</keyword>
<gene>
    <name evidence="2" type="ORF">SAMN05216188_10618</name>
</gene>
<dbReference type="AlphaFoldDB" id="A0A1H9JJ79"/>
<dbReference type="EMBL" id="FOFR01000006">
    <property type="protein sequence ID" value="SEQ86964.1"/>
    <property type="molecule type" value="Genomic_DNA"/>
</dbReference>
<protein>
    <submittedName>
        <fullName evidence="2">Uncharacterized protein</fullName>
    </submittedName>
</protein>
<name>A0A1H9JJ79_9PSEU</name>
<reference evidence="3" key="1">
    <citation type="submission" date="2016-10" db="EMBL/GenBank/DDBJ databases">
        <authorList>
            <person name="Varghese N."/>
            <person name="Submissions S."/>
        </authorList>
    </citation>
    <scope>NUCLEOTIDE SEQUENCE [LARGE SCALE GENOMIC DNA]</scope>
    <source>
        <strain evidence="3">CGMCC 4.3525</strain>
    </source>
</reference>
<organism evidence="2 3">
    <name type="scientific">Lentzea xinjiangensis</name>
    <dbReference type="NCBI Taxonomy" id="402600"/>
    <lineage>
        <taxon>Bacteria</taxon>
        <taxon>Bacillati</taxon>
        <taxon>Actinomycetota</taxon>
        <taxon>Actinomycetes</taxon>
        <taxon>Pseudonocardiales</taxon>
        <taxon>Pseudonocardiaceae</taxon>
        <taxon>Lentzea</taxon>
    </lineage>
</organism>
<evidence type="ECO:0000256" key="1">
    <source>
        <dbReference type="SAM" id="MobiDB-lite"/>
    </source>
</evidence>
<dbReference type="Proteomes" id="UP000199352">
    <property type="component" value="Unassembled WGS sequence"/>
</dbReference>
<evidence type="ECO:0000313" key="3">
    <source>
        <dbReference type="Proteomes" id="UP000199352"/>
    </source>
</evidence>
<sequence length="77" mass="8397">MAIEISETTGPRTKRKIGRNMSATRVDGRDRPDFTSIVDWLTITQPVIPPKAGEQRLEQADCGSVSASGAMLVRVPE</sequence>
<dbReference type="STRING" id="402600.SAMN05216188_10618"/>
<evidence type="ECO:0000313" key="2">
    <source>
        <dbReference type="EMBL" id="SEQ86964.1"/>
    </source>
</evidence>